<dbReference type="GO" id="GO:0043814">
    <property type="term" value="F:phospholactate guanylyltransferase activity"/>
    <property type="evidence" value="ECO:0007669"/>
    <property type="project" value="UniProtKB-EC"/>
</dbReference>
<comment type="caution">
    <text evidence="5">The sequence shown here is derived from an EMBL/GenBank/DDBJ whole genome shotgun (WGS) entry which is preliminary data.</text>
</comment>
<dbReference type="InterPro" id="IPR002835">
    <property type="entry name" value="CofC"/>
</dbReference>
<dbReference type="EC" id="2.7.7.68" evidence="5"/>
<name>A0ABT1LEL3_9HYPH</name>
<protein>
    <submittedName>
        <fullName evidence="5">2-phospho-L-lactate guanylyltransferase</fullName>
        <ecNumber evidence="5">2.7.7.68</ecNumber>
    </submittedName>
</protein>
<keyword evidence="4" id="KW-0342">GTP-binding</keyword>
<dbReference type="PANTHER" id="PTHR40392:SF1">
    <property type="entry name" value="2-PHOSPHO-L-LACTATE GUANYLYLTRANSFERASE"/>
    <property type="match status" value="1"/>
</dbReference>
<sequence>MIDILIPCKGFAAGKSRLAPVLTPDARAWLCETLLSRTLAAALAFAGRGGRVAVVSPDRVALDLASSLGALAIEDPGQGLNPSLARANFELAGAGPLIVLPIDLPRIVPAALEALVASDSEVALAPDLARTGTNALGLGRAARADFAFSFGEASFAAHAAIARARRLAVRTVADERLGFDLDTPFDLLRLSASELTL</sequence>
<dbReference type="Proteomes" id="UP001205890">
    <property type="component" value="Unassembled WGS sequence"/>
</dbReference>
<keyword evidence="1 5" id="KW-0808">Transferase</keyword>
<reference evidence="5 6" key="1">
    <citation type="submission" date="2022-07" db="EMBL/GenBank/DDBJ databases">
        <authorList>
            <person name="Li W.-J."/>
            <person name="Deng Q.-Q."/>
        </authorList>
    </citation>
    <scope>NUCLEOTIDE SEQUENCE [LARGE SCALE GENOMIC DNA]</scope>
    <source>
        <strain evidence="5 6">SYSU M60028</strain>
    </source>
</reference>
<proteinExistence type="predicted"/>
<gene>
    <name evidence="5" type="primary">cofC</name>
    <name evidence="5" type="ORF">NK718_15535</name>
</gene>
<evidence type="ECO:0000256" key="3">
    <source>
        <dbReference type="ARBA" id="ARBA00022741"/>
    </source>
</evidence>
<evidence type="ECO:0000256" key="4">
    <source>
        <dbReference type="ARBA" id="ARBA00023134"/>
    </source>
</evidence>
<dbReference type="PANTHER" id="PTHR40392">
    <property type="entry name" value="2-PHOSPHO-L-LACTATE GUANYLYLTRANSFERASE"/>
    <property type="match status" value="1"/>
</dbReference>
<evidence type="ECO:0000256" key="2">
    <source>
        <dbReference type="ARBA" id="ARBA00022695"/>
    </source>
</evidence>
<organism evidence="5 6">
    <name type="scientific">Alsobacter ponti</name>
    <dbReference type="NCBI Taxonomy" id="2962936"/>
    <lineage>
        <taxon>Bacteria</taxon>
        <taxon>Pseudomonadati</taxon>
        <taxon>Pseudomonadota</taxon>
        <taxon>Alphaproteobacteria</taxon>
        <taxon>Hyphomicrobiales</taxon>
        <taxon>Alsobacteraceae</taxon>
        <taxon>Alsobacter</taxon>
    </lineage>
</organism>
<dbReference type="NCBIfam" id="TIGR03552">
    <property type="entry name" value="F420_cofC"/>
    <property type="match status" value="1"/>
</dbReference>
<evidence type="ECO:0000313" key="6">
    <source>
        <dbReference type="Proteomes" id="UP001205890"/>
    </source>
</evidence>
<dbReference type="SUPFAM" id="SSF53448">
    <property type="entry name" value="Nucleotide-diphospho-sugar transferases"/>
    <property type="match status" value="1"/>
</dbReference>
<keyword evidence="3" id="KW-0547">Nucleotide-binding</keyword>
<keyword evidence="6" id="KW-1185">Reference proteome</keyword>
<accession>A0ABT1LEL3</accession>
<dbReference type="EMBL" id="JANCLU010000016">
    <property type="protein sequence ID" value="MCP8939937.1"/>
    <property type="molecule type" value="Genomic_DNA"/>
</dbReference>
<dbReference type="RefSeq" id="WP_254744111.1">
    <property type="nucleotide sequence ID" value="NZ_JANCLU010000016.1"/>
</dbReference>
<evidence type="ECO:0000256" key="1">
    <source>
        <dbReference type="ARBA" id="ARBA00022679"/>
    </source>
</evidence>
<dbReference type="InterPro" id="IPR029044">
    <property type="entry name" value="Nucleotide-diphossugar_trans"/>
</dbReference>
<dbReference type="Pfam" id="PF01983">
    <property type="entry name" value="CofC"/>
    <property type="match status" value="1"/>
</dbReference>
<dbReference type="Gene3D" id="3.90.550.10">
    <property type="entry name" value="Spore Coat Polysaccharide Biosynthesis Protein SpsA, Chain A"/>
    <property type="match status" value="1"/>
</dbReference>
<evidence type="ECO:0000313" key="5">
    <source>
        <dbReference type="EMBL" id="MCP8939937.1"/>
    </source>
</evidence>
<keyword evidence="2 5" id="KW-0548">Nucleotidyltransferase</keyword>